<dbReference type="Proteomes" id="UP001497516">
    <property type="component" value="Chromosome 3"/>
</dbReference>
<reference evidence="2 3" key="1">
    <citation type="submission" date="2024-04" db="EMBL/GenBank/DDBJ databases">
        <authorList>
            <person name="Fracassetti M."/>
        </authorList>
    </citation>
    <scope>NUCLEOTIDE SEQUENCE [LARGE SCALE GENOMIC DNA]</scope>
</reference>
<accession>A0AAV2DZS5</accession>
<proteinExistence type="predicted"/>
<keyword evidence="3" id="KW-1185">Reference proteome</keyword>
<protein>
    <submittedName>
        <fullName evidence="2">Uncharacterized protein</fullName>
    </submittedName>
</protein>
<name>A0AAV2DZS5_9ROSI</name>
<organism evidence="2 3">
    <name type="scientific">Linum trigynum</name>
    <dbReference type="NCBI Taxonomy" id="586398"/>
    <lineage>
        <taxon>Eukaryota</taxon>
        <taxon>Viridiplantae</taxon>
        <taxon>Streptophyta</taxon>
        <taxon>Embryophyta</taxon>
        <taxon>Tracheophyta</taxon>
        <taxon>Spermatophyta</taxon>
        <taxon>Magnoliopsida</taxon>
        <taxon>eudicotyledons</taxon>
        <taxon>Gunneridae</taxon>
        <taxon>Pentapetalae</taxon>
        <taxon>rosids</taxon>
        <taxon>fabids</taxon>
        <taxon>Malpighiales</taxon>
        <taxon>Linaceae</taxon>
        <taxon>Linum</taxon>
    </lineage>
</organism>
<evidence type="ECO:0000313" key="2">
    <source>
        <dbReference type="EMBL" id="CAL1378830.1"/>
    </source>
</evidence>
<gene>
    <name evidence="2" type="ORF">LTRI10_LOCUS20383</name>
</gene>
<feature type="region of interest" description="Disordered" evidence="1">
    <location>
        <begin position="1"/>
        <end position="34"/>
    </location>
</feature>
<dbReference type="AlphaFoldDB" id="A0AAV2DZS5"/>
<dbReference type="EMBL" id="OZ034816">
    <property type="protein sequence ID" value="CAL1378830.1"/>
    <property type="molecule type" value="Genomic_DNA"/>
</dbReference>
<evidence type="ECO:0000313" key="3">
    <source>
        <dbReference type="Proteomes" id="UP001497516"/>
    </source>
</evidence>
<sequence length="103" mass="11905">MSRYGHQKVAEQASMKCETVGTTSGRQRVGWTGRYQNPNSKVALQRAKQIHPILEIPIFFPRGPQIKRDPIHSQNHRRKVVNLIEEAMNEANLLAHRFMTLCR</sequence>
<evidence type="ECO:0000256" key="1">
    <source>
        <dbReference type="SAM" id="MobiDB-lite"/>
    </source>
</evidence>